<organism evidence="11 12">
    <name type="scientific">Acacia crassicarpa</name>
    <name type="common">northern wattle</name>
    <dbReference type="NCBI Taxonomy" id="499986"/>
    <lineage>
        <taxon>Eukaryota</taxon>
        <taxon>Viridiplantae</taxon>
        <taxon>Streptophyta</taxon>
        <taxon>Embryophyta</taxon>
        <taxon>Tracheophyta</taxon>
        <taxon>Spermatophyta</taxon>
        <taxon>Magnoliopsida</taxon>
        <taxon>eudicotyledons</taxon>
        <taxon>Gunneridae</taxon>
        <taxon>Pentapetalae</taxon>
        <taxon>rosids</taxon>
        <taxon>fabids</taxon>
        <taxon>Fabales</taxon>
        <taxon>Fabaceae</taxon>
        <taxon>Caesalpinioideae</taxon>
        <taxon>mimosoid clade</taxon>
        <taxon>Acacieae</taxon>
        <taxon>Acacia</taxon>
    </lineage>
</organism>
<name>A0AAE1K1Y0_9FABA</name>
<evidence type="ECO:0000256" key="9">
    <source>
        <dbReference type="SAM" id="SignalP"/>
    </source>
</evidence>
<evidence type="ECO:0000259" key="10">
    <source>
        <dbReference type="PROSITE" id="PS50866"/>
    </source>
</evidence>
<keyword evidence="3 7" id="KW-0812">Transmembrane</keyword>
<evidence type="ECO:0000256" key="2">
    <source>
        <dbReference type="ARBA" id="ARBA00007104"/>
    </source>
</evidence>
<accession>A0AAE1K1Y0</accession>
<proteinExistence type="inferred from homology"/>
<evidence type="ECO:0000256" key="7">
    <source>
        <dbReference type="RuleBase" id="RU003827"/>
    </source>
</evidence>
<evidence type="ECO:0000256" key="8">
    <source>
        <dbReference type="SAM" id="Phobius"/>
    </source>
</evidence>
<dbReference type="SMART" id="SM01190">
    <property type="entry name" value="EMP24_GP25L"/>
    <property type="match status" value="1"/>
</dbReference>
<keyword evidence="5 8" id="KW-1133">Transmembrane helix</keyword>
<comment type="caution">
    <text evidence="11">The sequence shown here is derived from an EMBL/GenBank/DDBJ whole genome shotgun (WGS) entry which is preliminary data.</text>
</comment>
<evidence type="ECO:0000313" key="11">
    <source>
        <dbReference type="EMBL" id="KAK4263494.1"/>
    </source>
</evidence>
<sequence>MSDFCHLHLHLLVVVSLLWSFAESFRFDLPSGHTKCITEDINKNSMTVGKYHVVTSNQGLPPPADHRINVRVTSMLGGHYHAADQVTSGGFAFMGKDAGDYITCFWTTSAQSNLTVDFDWKIGVVTKGWSEAVKKGQIDSLEIELLKMQGTVSTIRNEMHYLRSREREMHELNLSTKDRMFWFSSLSLLICLSVVGMQVWHLKTYFERKKIL</sequence>
<dbReference type="InterPro" id="IPR015720">
    <property type="entry name" value="Emp24-like"/>
</dbReference>
<dbReference type="AlphaFoldDB" id="A0AAE1K1Y0"/>
<evidence type="ECO:0000256" key="4">
    <source>
        <dbReference type="ARBA" id="ARBA00022729"/>
    </source>
</evidence>
<dbReference type="GO" id="GO:0016020">
    <property type="term" value="C:membrane"/>
    <property type="evidence" value="ECO:0007669"/>
    <property type="project" value="UniProtKB-SubCell"/>
</dbReference>
<comment type="similarity">
    <text evidence="2 7">Belongs to the EMP24/GP25L family.</text>
</comment>
<dbReference type="Proteomes" id="UP001293593">
    <property type="component" value="Unassembled WGS sequence"/>
</dbReference>
<keyword evidence="12" id="KW-1185">Reference proteome</keyword>
<dbReference type="EMBL" id="JAWXYG010000009">
    <property type="protein sequence ID" value="KAK4263494.1"/>
    <property type="molecule type" value="Genomic_DNA"/>
</dbReference>
<keyword evidence="4 9" id="KW-0732">Signal</keyword>
<feature type="domain" description="GOLD" evidence="10">
    <location>
        <begin position="34"/>
        <end position="122"/>
    </location>
</feature>
<evidence type="ECO:0000256" key="6">
    <source>
        <dbReference type="ARBA" id="ARBA00023136"/>
    </source>
</evidence>
<dbReference type="PANTHER" id="PTHR22811">
    <property type="entry name" value="TRANSMEMBRANE EMP24 DOMAIN-CONTAINING PROTEIN"/>
    <property type="match status" value="1"/>
</dbReference>
<dbReference type="InterPro" id="IPR009038">
    <property type="entry name" value="GOLD_dom"/>
</dbReference>
<comment type="subcellular location">
    <subcellularLocation>
        <location evidence="1 7">Membrane</location>
        <topology evidence="1 7">Single-pass type I membrane protein</topology>
    </subcellularLocation>
</comment>
<evidence type="ECO:0000313" key="12">
    <source>
        <dbReference type="Proteomes" id="UP001293593"/>
    </source>
</evidence>
<feature type="chain" id="PRO_5041951239" description="GOLD domain-containing protein" evidence="9">
    <location>
        <begin position="25"/>
        <end position="212"/>
    </location>
</feature>
<feature type="transmembrane region" description="Helical" evidence="8">
    <location>
        <begin position="180"/>
        <end position="200"/>
    </location>
</feature>
<gene>
    <name evidence="11" type="ORF">QN277_028893</name>
</gene>
<evidence type="ECO:0000256" key="3">
    <source>
        <dbReference type="ARBA" id="ARBA00022692"/>
    </source>
</evidence>
<dbReference type="PROSITE" id="PS50866">
    <property type="entry name" value="GOLD"/>
    <property type="match status" value="1"/>
</dbReference>
<evidence type="ECO:0000256" key="1">
    <source>
        <dbReference type="ARBA" id="ARBA00004479"/>
    </source>
</evidence>
<reference evidence="11" key="1">
    <citation type="submission" date="2023-10" db="EMBL/GenBank/DDBJ databases">
        <title>Chromosome-level genome of the transformable northern wattle, Acacia crassicarpa.</title>
        <authorList>
            <person name="Massaro I."/>
            <person name="Sinha N.R."/>
            <person name="Poethig S."/>
            <person name="Leichty A.R."/>
        </authorList>
    </citation>
    <scope>NUCLEOTIDE SEQUENCE</scope>
    <source>
        <strain evidence="11">Acra3RX</strain>
        <tissue evidence="11">Leaf</tissue>
    </source>
</reference>
<evidence type="ECO:0000256" key="5">
    <source>
        <dbReference type="ARBA" id="ARBA00022989"/>
    </source>
</evidence>
<feature type="signal peptide" evidence="9">
    <location>
        <begin position="1"/>
        <end position="24"/>
    </location>
</feature>
<protein>
    <recommendedName>
        <fullName evidence="10">GOLD domain-containing protein</fullName>
    </recommendedName>
</protein>
<dbReference type="Pfam" id="PF01105">
    <property type="entry name" value="EMP24_GP25L"/>
    <property type="match status" value="1"/>
</dbReference>
<keyword evidence="6 8" id="KW-0472">Membrane</keyword>